<protein>
    <submittedName>
        <fullName evidence="2">Uncharacterized protein</fullName>
    </submittedName>
</protein>
<reference evidence="2 3" key="1">
    <citation type="submission" date="2019-03" db="EMBL/GenBank/DDBJ databases">
        <title>Single cell metagenomics reveals metabolic interactions within the superorganism composed of flagellate Streblomastix strix and complex community of Bacteroidetes bacteria on its surface.</title>
        <authorList>
            <person name="Treitli S.C."/>
            <person name="Kolisko M."/>
            <person name="Husnik F."/>
            <person name="Keeling P."/>
            <person name="Hampl V."/>
        </authorList>
    </citation>
    <scope>NUCLEOTIDE SEQUENCE [LARGE SCALE GENOMIC DNA]</scope>
    <source>
        <strain evidence="2">ST1C</strain>
    </source>
</reference>
<feature type="non-terminal residue" evidence="2">
    <location>
        <position position="280"/>
    </location>
</feature>
<comment type="caution">
    <text evidence="2">The sequence shown here is derived from an EMBL/GenBank/DDBJ whole genome shotgun (WGS) entry which is preliminary data.</text>
</comment>
<dbReference type="AlphaFoldDB" id="A0A5J4UNV0"/>
<evidence type="ECO:0000313" key="2">
    <source>
        <dbReference type="EMBL" id="KAA6372406.1"/>
    </source>
</evidence>
<dbReference type="Proteomes" id="UP000324800">
    <property type="component" value="Unassembled WGS sequence"/>
</dbReference>
<accession>A0A5J4UNV0</accession>
<dbReference type="EMBL" id="SNRW01013624">
    <property type="protein sequence ID" value="KAA6372406.1"/>
    <property type="molecule type" value="Genomic_DNA"/>
</dbReference>
<gene>
    <name evidence="2" type="ORF">EZS28_032069</name>
</gene>
<feature type="region of interest" description="Disordered" evidence="1">
    <location>
        <begin position="171"/>
        <end position="195"/>
    </location>
</feature>
<name>A0A5J4UNV0_9EUKA</name>
<proteinExistence type="predicted"/>
<evidence type="ECO:0000313" key="3">
    <source>
        <dbReference type="Proteomes" id="UP000324800"/>
    </source>
</evidence>
<evidence type="ECO:0000256" key="1">
    <source>
        <dbReference type="SAM" id="MobiDB-lite"/>
    </source>
</evidence>
<sequence length="280" mass="31899">MKYDAVLPFVKSLLNQTVHTPEEGYQIQQINSAKLLIEQYYNTKIANMDPTGRRATKYELEALDDRIQSTLGLEVNKKGAIERAGDADLEFEAEICKLAVDGQRAAATVITNQATGDFESATQWMLTSHHHDRIIAGKTQQKRVQALVPDILKAFQVQTWEFPKSLVKNRRINSRNKQKLPNQSNNLKNHKPQRLNRFNNPKVPFNKLQQPHKLSNIDNQLFRYYHYHSLSAINLPHYQVTSNHIIITQITFANGAEVEEALSKEIDKACSPSILITSVV</sequence>
<organism evidence="2 3">
    <name type="scientific">Streblomastix strix</name>
    <dbReference type="NCBI Taxonomy" id="222440"/>
    <lineage>
        <taxon>Eukaryota</taxon>
        <taxon>Metamonada</taxon>
        <taxon>Preaxostyla</taxon>
        <taxon>Oxymonadida</taxon>
        <taxon>Streblomastigidae</taxon>
        <taxon>Streblomastix</taxon>
    </lineage>
</organism>